<gene>
    <name evidence="3" type="ORF">WA026_023234</name>
</gene>
<dbReference type="AlphaFoldDB" id="A0AAW1VBF5"/>
<accession>A0AAW1VBF5</accession>
<evidence type="ECO:0000313" key="3">
    <source>
        <dbReference type="EMBL" id="KAK9893021.1"/>
    </source>
</evidence>
<dbReference type="GO" id="GO:0008270">
    <property type="term" value="F:zinc ion binding"/>
    <property type="evidence" value="ECO:0007669"/>
    <property type="project" value="UniProtKB-KW"/>
</dbReference>
<proteinExistence type="predicted"/>
<keyword evidence="1" id="KW-0862">Zinc</keyword>
<feature type="domain" description="C2H2-type" evidence="2">
    <location>
        <begin position="14"/>
        <end position="41"/>
    </location>
</feature>
<keyword evidence="1" id="KW-0479">Metal-binding</keyword>
<protein>
    <recommendedName>
        <fullName evidence="2">C2H2-type domain-containing protein</fullName>
    </recommendedName>
</protein>
<dbReference type="Gene3D" id="3.30.160.60">
    <property type="entry name" value="Classic Zinc Finger"/>
    <property type="match status" value="1"/>
</dbReference>
<reference evidence="3 4" key="1">
    <citation type="submission" date="2023-03" db="EMBL/GenBank/DDBJ databases">
        <title>Genome insight into feeding habits of ladybird beetles.</title>
        <authorList>
            <person name="Li H.-S."/>
            <person name="Huang Y.-H."/>
            <person name="Pang H."/>
        </authorList>
    </citation>
    <scope>NUCLEOTIDE SEQUENCE [LARGE SCALE GENOMIC DNA]</scope>
    <source>
        <strain evidence="3">SYSU_2023b</strain>
        <tissue evidence="3">Whole body</tissue>
    </source>
</reference>
<name>A0AAW1VBF5_9CUCU</name>
<dbReference type="EMBL" id="JARQZJ010000143">
    <property type="protein sequence ID" value="KAK9893021.1"/>
    <property type="molecule type" value="Genomic_DNA"/>
</dbReference>
<evidence type="ECO:0000313" key="4">
    <source>
        <dbReference type="Proteomes" id="UP001431783"/>
    </source>
</evidence>
<keyword evidence="1" id="KW-0863">Zinc-finger</keyword>
<organism evidence="3 4">
    <name type="scientific">Henosepilachna vigintioctopunctata</name>
    <dbReference type="NCBI Taxonomy" id="420089"/>
    <lineage>
        <taxon>Eukaryota</taxon>
        <taxon>Metazoa</taxon>
        <taxon>Ecdysozoa</taxon>
        <taxon>Arthropoda</taxon>
        <taxon>Hexapoda</taxon>
        <taxon>Insecta</taxon>
        <taxon>Pterygota</taxon>
        <taxon>Neoptera</taxon>
        <taxon>Endopterygota</taxon>
        <taxon>Coleoptera</taxon>
        <taxon>Polyphaga</taxon>
        <taxon>Cucujiformia</taxon>
        <taxon>Coccinelloidea</taxon>
        <taxon>Coccinellidae</taxon>
        <taxon>Epilachninae</taxon>
        <taxon>Epilachnini</taxon>
        <taxon>Henosepilachna</taxon>
    </lineage>
</organism>
<dbReference type="PROSITE" id="PS50157">
    <property type="entry name" value="ZINC_FINGER_C2H2_2"/>
    <property type="match status" value="1"/>
</dbReference>
<keyword evidence="4" id="KW-1185">Reference proteome</keyword>
<sequence length="100" mass="11577">MLELDFKIGDDGRYNCNKCKASYKNKKHVRRHLIYECGVEPKFECKKCFKNSNTTIISNNTLLVETQTDTAFESLVSSKPSLIDVTFFKIEVEDDFLIDN</sequence>
<evidence type="ECO:0000256" key="1">
    <source>
        <dbReference type="PROSITE-ProRule" id="PRU00042"/>
    </source>
</evidence>
<dbReference type="InterPro" id="IPR013087">
    <property type="entry name" value="Znf_C2H2_type"/>
</dbReference>
<comment type="caution">
    <text evidence="3">The sequence shown here is derived from an EMBL/GenBank/DDBJ whole genome shotgun (WGS) entry which is preliminary data.</text>
</comment>
<dbReference type="Proteomes" id="UP001431783">
    <property type="component" value="Unassembled WGS sequence"/>
</dbReference>
<evidence type="ECO:0000259" key="2">
    <source>
        <dbReference type="PROSITE" id="PS50157"/>
    </source>
</evidence>